<dbReference type="EMBL" id="CARXXK010000004">
    <property type="protein sequence ID" value="CAI6364932.1"/>
    <property type="molecule type" value="Genomic_DNA"/>
</dbReference>
<dbReference type="Proteomes" id="UP001160148">
    <property type="component" value="Unassembled WGS sequence"/>
</dbReference>
<gene>
    <name evidence="1" type="ORF">MEUPH1_LOCUS19703</name>
</gene>
<protein>
    <submittedName>
        <fullName evidence="1">Uncharacterized protein</fullName>
    </submittedName>
</protein>
<comment type="caution">
    <text evidence="1">The sequence shown here is derived from an EMBL/GenBank/DDBJ whole genome shotgun (WGS) entry which is preliminary data.</text>
</comment>
<sequence>MAAATRRGSVSHKPLARFSFPRPMPVQNEGLDQVPVCEMLRRRKIRLCVLVRAVGLKFNVIRLKTHKKNPTNYYNISITNTVCVISSTDRRVLRRVLTLAHKAESCVVVHFDPYLVYFSDQMRYCVTLRRHASTVIRRNYAVTYWTKYDIFNKK</sequence>
<accession>A0AAV0XBG0</accession>
<keyword evidence="2" id="KW-1185">Reference proteome</keyword>
<evidence type="ECO:0000313" key="1">
    <source>
        <dbReference type="EMBL" id="CAI6364932.1"/>
    </source>
</evidence>
<reference evidence="1 2" key="1">
    <citation type="submission" date="2023-01" db="EMBL/GenBank/DDBJ databases">
        <authorList>
            <person name="Whitehead M."/>
        </authorList>
    </citation>
    <scope>NUCLEOTIDE SEQUENCE [LARGE SCALE GENOMIC DNA]</scope>
</reference>
<organism evidence="1 2">
    <name type="scientific">Macrosiphum euphorbiae</name>
    <name type="common">potato aphid</name>
    <dbReference type="NCBI Taxonomy" id="13131"/>
    <lineage>
        <taxon>Eukaryota</taxon>
        <taxon>Metazoa</taxon>
        <taxon>Ecdysozoa</taxon>
        <taxon>Arthropoda</taxon>
        <taxon>Hexapoda</taxon>
        <taxon>Insecta</taxon>
        <taxon>Pterygota</taxon>
        <taxon>Neoptera</taxon>
        <taxon>Paraneoptera</taxon>
        <taxon>Hemiptera</taxon>
        <taxon>Sternorrhyncha</taxon>
        <taxon>Aphidomorpha</taxon>
        <taxon>Aphidoidea</taxon>
        <taxon>Aphididae</taxon>
        <taxon>Macrosiphini</taxon>
        <taxon>Macrosiphum</taxon>
    </lineage>
</organism>
<name>A0AAV0XBG0_9HEMI</name>
<evidence type="ECO:0000313" key="2">
    <source>
        <dbReference type="Proteomes" id="UP001160148"/>
    </source>
</evidence>
<proteinExistence type="predicted"/>
<dbReference type="AlphaFoldDB" id="A0AAV0XBG0"/>